<dbReference type="Proteomes" id="UP000187455">
    <property type="component" value="Unassembled WGS sequence"/>
</dbReference>
<comment type="caution">
    <text evidence="1">The sequence shown here is derived from an EMBL/GenBank/DDBJ whole genome shotgun (WGS) entry which is preliminary data.</text>
</comment>
<dbReference type="AlphaFoldDB" id="A0A1R0GLQ2"/>
<keyword evidence="2" id="KW-1185">Reference proteome</keyword>
<evidence type="ECO:0000313" key="1">
    <source>
        <dbReference type="EMBL" id="OLY77807.1"/>
    </source>
</evidence>
<accession>A0A1R0GLQ2</accession>
<dbReference type="EMBL" id="LSSL01007652">
    <property type="protein sequence ID" value="OLY77807.1"/>
    <property type="molecule type" value="Genomic_DNA"/>
</dbReference>
<name>A0A1R0GLQ2_9FUNG</name>
<proteinExistence type="predicted"/>
<sequence>MEDSHRDISVSISTEVIELGNDLDQSVNLAEETMIEDLVGLSPVITTARAAKKFNFVSAGSNERSADKSIKGEMPVLRSLFGEGSK</sequence>
<protein>
    <submittedName>
        <fullName evidence="1">Uncharacterized protein</fullName>
    </submittedName>
</protein>
<organism evidence="1 2">
    <name type="scientific">Smittium mucronatum</name>
    <dbReference type="NCBI Taxonomy" id="133383"/>
    <lineage>
        <taxon>Eukaryota</taxon>
        <taxon>Fungi</taxon>
        <taxon>Fungi incertae sedis</taxon>
        <taxon>Zoopagomycota</taxon>
        <taxon>Kickxellomycotina</taxon>
        <taxon>Harpellomycetes</taxon>
        <taxon>Harpellales</taxon>
        <taxon>Legeriomycetaceae</taxon>
        <taxon>Smittium</taxon>
    </lineage>
</organism>
<gene>
    <name evidence="1" type="ORF">AYI68_g8157</name>
</gene>
<evidence type="ECO:0000313" key="2">
    <source>
        <dbReference type="Proteomes" id="UP000187455"/>
    </source>
</evidence>
<reference evidence="1 2" key="1">
    <citation type="journal article" date="2016" name="Mol. Biol. Evol.">
        <title>Genome-Wide Survey of Gut Fungi (Harpellales) Reveals the First Horizontally Transferred Ubiquitin Gene from a Mosquito Host.</title>
        <authorList>
            <person name="Wang Y."/>
            <person name="White M.M."/>
            <person name="Kvist S."/>
            <person name="Moncalvo J.M."/>
        </authorList>
    </citation>
    <scope>NUCLEOTIDE SEQUENCE [LARGE SCALE GENOMIC DNA]</scope>
    <source>
        <strain evidence="1 2">ALG-7-W6</strain>
    </source>
</reference>